<sequence length="229" mass="24939">MAQGNRLQNTWLVLLIGAAALLLAGCATPGGYGAPYPSGGYGQSVPNQYGQQIVGTVESLDAYGDRIVLSVDQGGAGYGGRQLAVRYDQQTRLIYQGQAHPVEGLERGDVIRIDATQSGADWWARSIEVLRNVRESGGYGGGYGNAYEELRGTVGLVDTRYRTIRLDGAGYAGTTQVEYDHATVVEYQGRSYRPENLERGDLVRVQARRGNGGTWQAERITVERSARRY</sequence>
<protein>
    <recommendedName>
        <fullName evidence="1">DUF5666 domain-containing protein</fullName>
    </recommendedName>
</protein>
<dbReference type="Pfam" id="PF18914">
    <property type="entry name" value="DUF5666"/>
    <property type="match status" value="2"/>
</dbReference>
<feature type="domain" description="DUF5666" evidence="1">
    <location>
        <begin position="55"/>
        <end position="128"/>
    </location>
</feature>
<dbReference type="RefSeq" id="WP_345294217.1">
    <property type="nucleotide sequence ID" value="NZ_BAABJY010000001.1"/>
</dbReference>
<proteinExistence type="predicted"/>
<reference evidence="3" key="1">
    <citation type="journal article" date="2019" name="Int. J. Syst. Evol. Microbiol.">
        <title>The Global Catalogue of Microorganisms (GCM) 10K type strain sequencing project: providing services to taxonomists for standard genome sequencing and annotation.</title>
        <authorList>
            <consortium name="The Broad Institute Genomics Platform"/>
            <consortium name="The Broad Institute Genome Sequencing Center for Infectious Disease"/>
            <person name="Wu L."/>
            <person name="Ma J."/>
        </authorList>
    </citation>
    <scope>NUCLEOTIDE SEQUENCE [LARGE SCALE GENOMIC DNA]</scope>
    <source>
        <strain evidence="3">JCM 18392</strain>
    </source>
</reference>
<name>A0ABP9DUG6_9GAMM</name>
<accession>A0ABP9DUG6</accession>
<evidence type="ECO:0000259" key="1">
    <source>
        <dbReference type="Pfam" id="PF18914"/>
    </source>
</evidence>
<evidence type="ECO:0000313" key="3">
    <source>
        <dbReference type="Proteomes" id="UP001501323"/>
    </source>
</evidence>
<feature type="domain" description="DUF5666" evidence="1">
    <location>
        <begin position="173"/>
        <end position="220"/>
    </location>
</feature>
<evidence type="ECO:0000313" key="2">
    <source>
        <dbReference type="EMBL" id="GAA4858685.1"/>
    </source>
</evidence>
<dbReference type="EMBL" id="BAABJY010000001">
    <property type="protein sequence ID" value="GAA4858685.1"/>
    <property type="molecule type" value="Genomic_DNA"/>
</dbReference>
<dbReference type="PROSITE" id="PS51257">
    <property type="entry name" value="PROKAR_LIPOPROTEIN"/>
    <property type="match status" value="1"/>
</dbReference>
<comment type="caution">
    <text evidence="2">The sequence shown here is derived from an EMBL/GenBank/DDBJ whole genome shotgun (WGS) entry which is preliminary data.</text>
</comment>
<dbReference type="Proteomes" id="UP001501323">
    <property type="component" value="Unassembled WGS sequence"/>
</dbReference>
<keyword evidence="3" id="KW-1185">Reference proteome</keyword>
<gene>
    <name evidence="2" type="ORF">GCM10023332_08230</name>
</gene>
<organism evidence="2 3">
    <name type="scientific">Luteimonas vadosa</name>
    <dbReference type="NCBI Taxonomy" id="1165507"/>
    <lineage>
        <taxon>Bacteria</taxon>
        <taxon>Pseudomonadati</taxon>
        <taxon>Pseudomonadota</taxon>
        <taxon>Gammaproteobacteria</taxon>
        <taxon>Lysobacterales</taxon>
        <taxon>Lysobacteraceae</taxon>
        <taxon>Luteimonas</taxon>
    </lineage>
</organism>
<dbReference type="InterPro" id="IPR043724">
    <property type="entry name" value="DUF5666"/>
</dbReference>